<dbReference type="GO" id="GO:0020037">
    <property type="term" value="F:heme binding"/>
    <property type="evidence" value="ECO:0007669"/>
    <property type="project" value="InterPro"/>
</dbReference>
<evidence type="ECO:0000313" key="7">
    <source>
        <dbReference type="EMBL" id="AEM42544.1"/>
    </source>
</evidence>
<feature type="chain" id="PRO_5003391470" evidence="5">
    <location>
        <begin position="22"/>
        <end position="72"/>
    </location>
</feature>
<dbReference type="InterPro" id="IPR036909">
    <property type="entry name" value="Cyt_c-like_dom_sf"/>
</dbReference>
<dbReference type="EMBL" id="CP002019">
    <property type="protein sequence ID" value="AEM42544.1"/>
    <property type="molecule type" value="Genomic_DNA"/>
</dbReference>
<dbReference type="InterPro" id="IPR009056">
    <property type="entry name" value="Cyt_c-like_dom"/>
</dbReference>
<keyword evidence="3 4" id="KW-0408">Iron</keyword>
<keyword evidence="8" id="KW-1185">Reference proteome</keyword>
<dbReference type="AlphaFoldDB" id="F9YAZ2"/>
<dbReference type="Proteomes" id="UP000000692">
    <property type="component" value="Plasmid 1"/>
</dbReference>
<dbReference type="PATRIC" id="fig|759362.5.peg.2822"/>
<dbReference type="Pfam" id="PF00034">
    <property type="entry name" value="Cytochrom_C"/>
    <property type="match status" value="1"/>
</dbReference>
<evidence type="ECO:0000256" key="5">
    <source>
        <dbReference type="SAM" id="SignalP"/>
    </source>
</evidence>
<protein>
    <submittedName>
        <fullName evidence="7">Putative cytochrome C6</fullName>
    </submittedName>
</protein>
<dbReference type="SUPFAM" id="SSF46626">
    <property type="entry name" value="Cytochrome c"/>
    <property type="match status" value="1"/>
</dbReference>
<organism evidence="7 8">
    <name type="scientific">Ketogulonicigenium vulgare (strain WSH-001)</name>
    <dbReference type="NCBI Taxonomy" id="759362"/>
    <lineage>
        <taxon>Bacteria</taxon>
        <taxon>Pseudomonadati</taxon>
        <taxon>Pseudomonadota</taxon>
        <taxon>Alphaproteobacteria</taxon>
        <taxon>Rhodobacterales</taxon>
        <taxon>Roseobacteraceae</taxon>
        <taxon>Ketogulonicigenium</taxon>
    </lineage>
</organism>
<proteinExistence type="predicted"/>
<evidence type="ECO:0000256" key="4">
    <source>
        <dbReference type="PROSITE-ProRule" id="PRU00433"/>
    </source>
</evidence>
<sequence>MRSLVLIAASCILATATAAAADDSQRWFESGSKLTQQTGEGIYNAVCAGCHMPDGAGAVGAASIPRLPVTLR</sequence>
<dbReference type="OrthoDB" id="5523448at2"/>
<dbReference type="KEGG" id="kvl:KVU_PA0125"/>
<accession>F9YAZ2</accession>
<keyword evidence="7" id="KW-0614">Plasmid</keyword>
<dbReference type="HOGENOM" id="CLU_2716990_0_0_5"/>
<dbReference type="RefSeq" id="WP_014538252.1">
    <property type="nucleotide sequence ID" value="NC_017386.1"/>
</dbReference>
<feature type="domain" description="Cytochrome c" evidence="6">
    <location>
        <begin position="34"/>
        <end position="72"/>
    </location>
</feature>
<evidence type="ECO:0000313" key="8">
    <source>
        <dbReference type="Proteomes" id="UP000000692"/>
    </source>
</evidence>
<evidence type="ECO:0000259" key="6">
    <source>
        <dbReference type="PROSITE" id="PS51007"/>
    </source>
</evidence>
<feature type="signal peptide" evidence="5">
    <location>
        <begin position="1"/>
        <end position="21"/>
    </location>
</feature>
<dbReference type="Gene3D" id="1.10.760.10">
    <property type="entry name" value="Cytochrome c-like domain"/>
    <property type="match status" value="1"/>
</dbReference>
<evidence type="ECO:0000256" key="1">
    <source>
        <dbReference type="ARBA" id="ARBA00022617"/>
    </source>
</evidence>
<keyword evidence="2 4" id="KW-0479">Metal-binding</keyword>
<evidence type="ECO:0000256" key="2">
    <source>
        <dbReference type="ARBA" id="ARBA00022723"/>
    </source>
</evidence>
<dbReference type="GO" id="GO:0009055">
    <property type="term" value="F:electron transfer activity"/>
    <property type="evidence" value="ECO:0007669"/>
    <property type="project" value="InterPro"/>
</dbReference>
<keyword evidence="1 4" id="KW-0349">Heme</keyword>
<keyword evidence="5" id="KW-0732">Signal</keyword>
<gene>
    <name evidence="7" type="ordered locus">KVU_PA0125</name>
</gene>
<geneLocation type="plasmid" evidence="8">
    <name>pKVU_100</name>
</geneLocation>
<evidence type="ECO:0000256" key="3">
    <source>
        <dbReference type="ARBA" id="ARBA00023004"/>
    </source>
</evidence>
<dbReference type="PROSITE" id="PS51007">
    <property type="entry name" value="CYTC"/>
    <property type="match status" value="1"/>
</dbReference>
<name>F9YAZ2_KETVW</name>
<reference evidence="7 8" key="1">
    <citation type="journal article" date="2011" name="J. Bacteriol.">
        <title>Complete genome sequence of the industrial strain Ketogulonicigenium vulgare WSH-001.</title>
        <authorList>
            <person name="Liu L."/>
            <person name="Li Y."/>
            <person name="Zhang J."/>
            <person name="Zhou Z."/>
            <person name="Liu J."/>
            <person name="Li X."/>
            <person name="Zhou J."/>
            <person name="Du G."/>
            <person name="Wang L."/>
            <person name="Chen J."/>
        </authorList>
    </citation>
    <scope>NUCLEOTIDE SEQUENCE [LARGE SCALE GENOMIC DNA]</scope>
    <source>
        <strain evidence="7 8">WSH-001</strain>
        <plasmid evidence="8">pKVU_100</plasmid>
    </source>
</reference>
<dbReference type="GO" id="GO:0046872">
    <property type="term" value="F:metal ion binding"/>
    <property type="evidence" value="ECO:0007669"/>
    <property type="project" value="UniProtKB-KW"/>
</dbReference>